<sequence length="137" mass="14392">MAPVITYLTASLLLFNNVALCLGPQPNLQIAREATVVQGLKQRRQTAHDAAVVAHFGGTITSDPKGITKSWGGGKGWGPPGPGWKAGPKAPWGPKGPGWGGKPPAPTSGNPYPGCNDVPPYCGYYKSDYHPKPPHKD</sequence>
<evidence type="ECO:0000256" key="1">
    <source>
        <dbReference type="SAM" id="MobiDB-lite"/>
    </source>
</evidence>
<dbReference type="KEGG" id="pfj:MYCFIDRAFT_204841"/>
<organism evidence="3 4">
    <name type="scientific">Pseudocercospora fijiensis (strain CIRAD86)</name>
    <name type="common">Black leaf streak disease fungus</name>
    <name type="synonym">Mycosphaerella fijiensis</name>
    <dbReference type="NCBI Taxonomy" id="383855"/>
    <lineage>
        <taxon>Eukaryota</taxon>
        <taxon>Fungi</taxon>
        <taxon>Dikarya</taxon>
        <taxon>Ascomycota</taxon>
        <taxon>Pezizomycotina</taxon>
        <taxon>Dothideomycetes</taxon>
        <taxon>Dothideomycetidae</taxon>
        <taxon>Mycosphaerellales</taxon>
        <taxon>Mycosphaerellaceae</taxon>
        <taxon>Pseudocercospora</taxon>
    </lineage>
</organism>
<dbReference type="EMBL" id="KB446562">
    <property type="protein sequence ID" value="EME79494.1"/>
    <property type="molecule type" value="Genomic_DNA"/>
</dbReference>
<proteinExistence type="predicted"/>
<accession>M2ZK63</accession>
<protein>
    <submittedName>
        <fullName evidence="3">Uncharacterized protein</fullName>
    </submittedName>
</protein>
<keyword evidence="4" id="KW-1185">Reference proteome</keyword>
<name>M2ZK63_PSEFD</name>
<dbReference type="GeneID" id="19336323"/>
<evidence type="ECO:0000256" key="2">
    <source>
        <dbReference type="SAM" id="SignalP"/>
    </source>
</evidence>
<dbReference type="HOGENOM" id="CLU_1866004_0_0_1"/>
<keyword evidence="2" id="KW-0732">Signal</keyword>
<feature type="chain" id="PRO_5004029990" evidence="2">
    <location>
        <begin position="22"/>
        <end position="137"/>
    </location>
</feature>
<evidence type="ECO:0000313" key="3">
    <source>
        <dbReference type="EMBL" id="EME79494.1"/>
    </source>
</evidence>
<feature type="signal peptide" evidence="2">
    <location>
        <begin position="1"/>
        <end position="21"/>
    </location>
</feature>
<dbReference type="AlphaFoldDB" id="M2ZK63"/>
<feature type="compositionally biased region" description="Low complexity" evidence="1">
    <location>
        <begin position="83"/>
        <end position="93"/>
    </location>
</feature>
<dbReference type="Proteomes" id="UP000016932">
    <property type="component" value="Unassembled WGS sequence"/>
</dbReference>
<reference evidence="3 4" key="1">
    <citation type="journal article" date="2012" name="PLoS Pathog.">
        <title>Diverse lifestyles and strategies of plant pathogenesis encoded in the genomes of eighteen Dothideomycetes fungi.</title>
        <authorList>
            <person name="Ohm R.A."/>
            <person name="Feau N."/>
            <person name="Henrissat B."/>
            <person name="Schoch C.L."/>
            <person name="Horwitz B.A."/>
            <person name="Barry K.W."/>
            <person name="Condon B.J."/>
            <person name="Copeland A.C."/>
            <person name="Dhillon B."/>
            <person name="Glaser F."/>
            <person name="Hesse C.N."/>
            <person name="Kosti I."/>
            <person name="LaButti K."/>
            <person name="Lindquist E.A."/>
            <person name="Lucas S."/>
            <person name="Salamov A.A."/>
            <person name="Bradshaw R.E."/>
            <person name="Ciuffetti L."/>
            <person name="Hamelin R.C."/>
            <person name="Kema G.H.J."/>
            <person name="Lawrence C."/>
            <person name="Scott J.A."/>
            <person name="Spatafora J.W."/>
            <person name="Turgeon B.G."/>
            <person name="de Wit P.J.G.M."/>
            <person name="Zhong S."/>
            <person name="Goodwin S.B."/>
            <person name="Grigoriev I.V."/>
        </authorList>
    </citation>
    <scope>NUCLEOTIDE SEQUENCE [LARGE SCALE GENOMIC DNA]</scope>
    <source>
        <strain evidence="3 4">CIRAD86</strain>
    </source>
</reference>
<feature type="region of interest" description="Disordered" evidence="1">
    <location>
        <begin position="63"/>
        <end position="113"/>
    </location>
</feature>
<evidence type="ECO:0000313" key="4">
    <source>
        <dbReference type="Proteomes" id="UP000016932"/>
    </source>
</evidence>
<dbReference type="RefSeq" id="XP_007930197.1">
    <property type="nucleotide sequence ID" value="XM_007932006.1"/>
</dbReference>
<dbReference type="VEuPathDB" id="FungiDB:MYCFIDRAFT_204841"/>
<gene>
    <name evidence="3" type="ORF">MYCFIDRAFT_204841</name>
</gene>
<dbReference type="STRING" id="383855.M2ZK63"/>